<evidence type="ECO:0000259" key="5">
    <source>
        <dbReference type="PROSITE" id="PS50977"/>
    </source>
</evidence>
<dbReference type="Gene3D" id="1.10.10.60">
    <property type="entry name" value="Homeodomain-like"/>
    <property type="match status" value="1"/>
</dbReference>
<dbReference type="InterPro" id="IPR011075">
    <property type="entry name" value="TetR_C"/>
</dbReference>
<evidence type="ECO:0000256" key="1">
    <source>
        <dbReference type="ARBA" id="ARBA00023015"/>
    </source>
</evidence>
<keyword evidence="1" id="KW-0805">Transcription regulation</keyword>
<dbReference type="AlphaFoldDB" id="A0A9X2VUT1"/>
<dbReference type="PROSITE" id="PS50977">
    <property type="entry name" value="HTH_TETR_2"/>
    <property type="match status" value="1"/>
</dbReference>
<organism evidence="6 7">
    <name type="scientific">Umezawaea endophytica</name>
    <dbReference type="NCBI Taxonomy" id="1654476"/>
    <lineage>
        <taxon>Bacteria</taxon>
        <taxon>Bacillati</taxon>
        <taxon>Actinomycetota</taxon>
        <taxon>Actinomycetes</taxon>
        <taxon>Pseudonocardiales</taxon>
        <taxon>Pseudonocardiaceae</taxon>
        <taxon>Umezawaea</taxon>
    </lineage>
</organism>
<dbReference type="InterPro" id="IPR001647">
    <property type="entry name" value="HTH_TetR"/>
</dbReference>
<dbReference type="PRINTS" id="PR00455">
    <property type="entry name" value="HTHTETR"/>
</dbReference>
<dbReference type="GO" id="GO:0000976">
    <property type="term" value="F:transcription cis-regulatory region binding"/>
    <property type="evidence" value="ECO:0007669"/>
    <property type="project" value="TreeGrafter"/>
</dbReference>
<dbReference type="GO" id="GO:0003700">
    <property type="term" value="F:DNA-binding transcription factor activity"/>
    <property type="evidence" value="ECO:0007669"/>
    <property type="project" value="TreeGrafter"/>
</dbReference>
<dbReference type="SUPFAM" id="SSF48498">
    <property type="entry name" value="Tetracyclin repressor-like, C-terminal domain"/>
    <property type="match status" value="1"/>
</dbReference>
<dbReference type="PANTHER" id="PTHR30055:SF234">
    <property type="entry name" value="HTH-TYPE TRANSCRIPTIONAL REGULATOR BETI"/>
    <property type="match status" value="1"/>
</dbReference>
<keyword evidence="7" id="KW-1185">Reference proteome</keyword>
<dbReference type="Proteomes" id="UP001141259">
    <property type="component" value="Unassembled WGS sequence"/>
</dbReference>
<proteinExistence type="predicted"/>
<evidence type="ECO:0000313" key="6">
    <source>
        <dbReference type="EMBL" id="MCS7483034.1"/>
    </source>
</evidence>
<evidence type="ECO:0000313" key="7">
    <source>
        <dbReference type="Proteomes" id="UP001141259"/>
    </source>
</evidence>
<dbReference type="InterPro" id="IPR009057">
    <property type="entry name" value="Homeodomain-like_sf"/>
</dbReference>
<protein>
    <submittedName>
        <fullName evidence="6">TetR/AcrR family transcriptional regulator</fullName>
    </submittedName>
</protein>
<dbReference type="Gene3D" id="1.10.357.10">
    <property type="entry name" value="Tetracycline Repressor, domain 2"/>
    <property type="match status" value="1"/>
</dbReference>
<keyword evidence="2 4" id="KW-0238">DNA-binding</keyword>
<keyword evidence="3" id="KW-0804">Transcription</keyword>
<dbReference type="PANTHER" id="PTHR30055">
    <property type="entry name" value="HTH-TYPE TRANSCRIPTIONAL REGULATOR RUTR"/>
    <property type="match status" value="1"/>
</dbReference>
<sequence length="184" mass="19810">MTDPRSTRSRTAILTAARALLLKEGPAAVTHQRVAQEAGIGRATVYRHWAQPEQLLLAAMSGSDLPYFRDPTPPVRPWLRDQLRAMATEMALPEVVAVTLTLMQGAVWSPQIADQRNHAIAAITDRLRAALEIAATTGELTADVSPDDAASLLIGPLVYRTAMQAGTVPDALIDRLLDGIGLSR</sequence>
<dbReference type="SUPFAM" id="SSF46689">
    <property type="entry name" value="Homeodomain-like"/>
    <property type="match status" value="1"/>
</dbReference>
<dbReference type="InterPro" id="IPR050109">
    <property type="entry name" value="HTH-type_TetR-like_transc_reg"/>
</dbReference>
<name>A0A9X2VUT1_9PSEU</name>
<evidence type="ECO:0000256" key="3">
    <source>
        <dbReference type="ARBA" id="ARBA00023163"/>
    </source>
</evidence>
<dbReference type="RefSeq" id="WP_259628494.1">
    <property type="nucleotide sequence ID" value="NZ_JANYMP010000028.1"/>
</dbReference>
<feature type="DNA-binding region" description="H-T-H motif" evidence="4">
    <location>
        <begin position="30"/>
        <end position="49"/>
    </location>
</feature>
<dbReference type="Pfam" id="PF16859">
    <property type="entry name" value="TetR_C_11"/>
    <property type="match status" value="1"/>
</dbReference>
<accession>A0A9X2VUT1</accession>
<dbReference type="InterPro" id="IPR036271">
    <property type="entry name" value="Tet_transcr_reg_TetR-rel_C_sf"/>
</dbReference>
<feature type="domain" description="HTH tetR-type" evidence="5">
    <location>
        <begin position="7"/>
        <end position="67"/>
    </location>
</feature>
<reference evidence="6" key="1">
    <citation type="submission" date="2022-08" db="EMBL/GenBank/DDBJ databases">
        <authorList>
            <person name="Tistechok S."/>
            <person name="Samborskyy M."/>
            <person name="Roman I."/>
        </authorList>
    </citation>
    <scope>NUCLEOTIDE SEQUENCE</scope>
    <source>
        <strain evidence="6">DSM 103496</strain>
    </source>
</reference>
<evidence type="ECO:0000256" key="4">
    <source>
        <dbReference type="PROSITE-ProRule" id="PRU00335"/>
    </source>
</evidence>
<gene>
    <name evidence="6" type="ORF">NZH93_39820</name>
</gene>
<dbReference type="Pfam" id="PF00440">
    <property type="entry name" value="TetR_N"/>
    <property type="match status" value="1"/>
</dbReference>
<evidence type="ECO:0000256" key="2">
    <source>
        <dbReference type="ARBA" id="ARBA00023125"/>
    </source>
</evidence>
<dbReference type="EMBL" id="JANYMP010000028">
    <property type="protein sequence ID" value="MCS7483034.1"/>
    <property type="molecule type" value="Genomic_DNA"/>
</dbReference>
<comment type="caution">
    <text evidence="6">The sequence shown here is derived from an EMBL/GenBank/DDBJ whole genome shotgun (WGS) entry which is preliminary data.</text>
</comment>